<keyword evidence="3" id="KW-1185">Reference proteome</keyword>
<dbReference type="EC" id="6.3.1.14" evidence="2"/>
<dbReference type="Pfam" id="PF01902">
    <property type="entry name" value="Diphthami_syn_2"/>
    <property type="match status" value="1"/>
</dbReference>
<dbReference type="GO" id="GO:0017178">
    <property type="term" value="F:diphthine-ammonia ligase activity"/>
    <property type="evidence" value="ECO:0007669"/>
    <property type="project" value="UniProtKB-EC"/>
</dbReference>
<dbReference type="Gene3D" id="3.90.1490.10">
    <property type="entry name" value="putative n-type atp pyrophosphatase, domain 2"/>
    <property type="match status" value="1"/>
</dbReference>
<dbReference type="InterPro" id="IPR014729">
    <property type="entry name" value="Rossmann-like_a/b/a_fold"/>
</dbReference>
<keyword evidence="2" id="KW-0436">Ligase</keyword>
<sequence length="250" mass="29192">MWSFYFYNMKKAFFNWSTGKDSAFALYKILEQKEYSIETLLTNVNKDYSRISMHGLREELLDKQVANIGLSVEKLYFPAQVTMDLYNETMKEKLSQFKDQGMEYSIFGDIFLEDLKSYRDQKLSEVELTGVYPLWQQDTKSLIREFLALGFKAITVCVNAKLLGEEFVGRVIDEDFINELPDNVDVCGENGEFHTFVFDGPIFTKPVDFEIGEKVLKSYTLNEDEDQNCHSNTSEKVKTYDTSFWYCDLK</sequence>
<dbReference type="CDD" id="cd01994">
    <property type="entry name" value="AANH_PF0828-like"/>
    <property type="match status" value="1"/>
</dbReference>
<dbReference type="InterPro" id="IPR030662">
    <property type="entry name" value="DPH6/MJ0570"/>
</dbReference>
<dbReference type="Proteomes" id="UP001497416">
    <property type="component" value="Unassembled WGS sequence"/>
</dbReference>
<name>A0ABM9NQ10_9FLAO</name>
<dbReference type="Gene3D" id="3.40.50.620">
    <property type="entry name" value="HUPs"/>
    <property type="match status" value="1"/>
</dbReference>
<comment type="caution">
    <text evidence="2">The sequence shown here is derived from an EMBL/GenBank/DDBJ whole genome shotgun (WGS) entry which is preliminary data.</text>
</comment>
<dbReference type="PIRSF" id="PIRSF039123">
    <property type="entry name" value="Diphthamide_synthase"/>
    <property type="match status" value="1"/>
</dbReference>
<evidence type="ECO:0000313" key="2">
    <source>
        <dbReference type="EMBL" id="CAL2074591.1"/>
    </source>
</evidence>
<gene>
    <name evidence="2" type="ORF">T190607A01A_10018</name>
</gene>
<evidence type="ECO:0000313" key="3">
    <source>
        <dbReference type="Proteomes" id="UP001497416"/>
    </source>
</evidence>
<dbReference type="NCBIfam" id="TIGR00290">
    <property type="entry name" value="MJ0570_dom"/>
    <property type="match status" value="1"/>
</dbReference>
<proteinExistence type="predicted"/>
<protein>
    <submittedName>
        <fullName evidence="2">Diphthine-ammonia ligase</fullName>
        <ecNumber evidence="2">6.3.1.14</ecNumber>
    </submittedName>
</protein>
<dbReference type="SUPFAM" id="SSF52402">
    <property type="entry name" value="Adenine nucleotide alpha hydrolases-like"/>
    <property type="match status" value="1"/>
</dbReference>
<dbReference type="InterPro" id="IPR002761">
    <property type="entry name" value="Diphthami_syn_dom"/>
</dbReference>
<evidence type="ECO:0000259" key="1">
    <source>
        <dbReference type="Pfam" id="PF01902"/>
    </source>
</evidence>
<accession>A0ABM9NQ10</accession>
<reference evidence="2 3" key="1">
    <citation type="submission" date="2024-05" db="EMBL/GenBank/DDBJ databases">
        <authorList>
            <person name="Duchaud E."/>
        </authorList>
    </citation>
    <scope>NUCLEOTIDE SEQUENCE [LARGE SCALE GENOMIC DNA]</scope>
    <source>
        <strain evidence="2">Ena-SAMPLE-TAB-13-05-2024-13:56:06:370-140302</strain>
    </source>
</reference>
<organism evidence="2 3">
    <name type="scientific">Tenacibaculum platacis</name>
    <dbReference type="NCBI Taxonomy" id="3137852"/>
    <lineage>
        <taxon>Bacteria</taxon>
        <taxon>Pseudomonadati</taxon>
        <taxon>Bacteroidota</taxon>
        <taxon>Flavobacteriia</taxon>
        <taxon>Flavobacteriales</taxon>
        <taxon>Flavobacteriaceae</taxon>
        <taxon>Tenacibaculum</taxon>
    </lineage>
</organism>
<feature type="domain" description="Diphthamide synthase" evidence="1">
    <location>
        <begin position="14"/>
        <end position="211"/>
    </location>
</feature>
<dbReference type="EMBL" id="CAXIXY010000003">
    <property type="protein sequence ID" value="CAL2074591.1"/>
    <property type="molecule type" value="Genomic_DNA"/>
</dbReference>